<proteinExistence type="predicted"/>
<name>W6AAP1_9MOLU</name>
<accession>W6AAP1</accession>
<reference evidence="1 2" key="1">
    <citation type="journal article" date="2014" name="Genome Biol. Evol.">
        <title>Molecular evolution of the substrate utilization strategies and putative virulence factors in mosquito-associated Spiroplasma species.</title>
        <authorList>
            <person name="Chang T.H."/>
            <person name="Lo W.S."/>
            <person name="Ku C."/>
            <person name="Chen L.L."/>
            <person name="Kuo C.H."/>
        </authorList>
    </citation>
    <scope>NUCLEOTIDE SEQUENCE [LARGE SCALE GENOMIC DNA]</scope>
    <source>
        <strain evidence="1">Ar-1343</strain>
    </source>
</reference>
<sequence length="625" mass="73379">MSIKFENVIIGGKKQKQWFLDFYVAPGKITSFLIPEKSTKIEFKRFLRGHGQPSAGRTLVNDNDMINVKLNNNTITEIIKDSYIERIIPPSTNLFLSLLINRHFINDAKTKIIKTKSDYLSYKTANNNQTDLIMRQQIRSIINIFITNSIKVEDELLEIFLKKITEFNNDQADKIISPISGNLAILLKRFNLLKEINANKELLLTFIQSLWDKVYSLLDLRYSCNCEQNLDKKQKKYAKEMRFNQHEWIVREQLKLIDLKVTELKKFIQHNKIEIKNLAKKINAILNGYKKFDSQVGLQMVSSIKTWTKLADDQRFEFRKKQENLFFKILLDESNIIKGRIVEKIHEFHIQVLNSQTEQGNSKNFKAVCKTKKSQIPTLYSLSHTWTQDILNKLEIKFDWFISSFKISSLAQIYLQIVKAIYSNKKNIILDNKFKLLTKNDAHLLINTIRRINVFFPKISIIIIESDFKELIDLQSNFYTFENTTLKTNSIDNIISNDENYDFMKMYFEENFIDALIEKNLITIFDQKIKISKTTFDNFQGKLFLSPFKINLGNEKITKNSFSLDGKIISNSEFIDPSFYTFQTSESKKINFYYKEKLKEGQKVRIEISETAILFPKGENHEPKI</sequence>
<evidence type="ECO:0000313" key="1">
    <source>
        <dbReference type="EMBL" id="AHI54218.1"/>
    </source>
</evidence>
<dbReference type="STRING" id="1276257.SSABA_v1c08190"/>
<dbReference type="Proteomes" id="UP000019265">
    <property type="component" value="Chromosome"/>
</dbReference>
<dbReference type="RefSeq" id="WP_025251355.1">
    <property type="nucleotide sequence ID" value="NZ_CP006934.1"/>
</dbReference>
<dbReference type="eggNOG" id="COG3839">
    <property type="taxonomic scope" value="Bacteria"/>
</dbReference>
<evidence type="ECO:0000313" key="2">
    <source>
        <dbReference type="Proteomes" id="UP000019265"/>
    </source>
</evidence>
<organism evidence="1 2">
    <name type="scientific">Spiroplasma sabaudiense Ar-1343</name>
    <dbReference type="NCBI Taxonomy" id="1276257"/>
    <lineage>
        <taxon>Bacteria</taxon>
        <taxon>Bacillati</taxon>
        <taxon>Mycoplasmatota</taxon>
        <taxon>Mollicutes</taxon>
        <taxon>Entomoplasmatales</taxon>
        <taxon>Spiroplasmataceae</taxon>
        <taxon>Spiroplasma</taxon>
    </lineage>
</organism>
<dbReference type="OrthoDB" id="391570at2"/>
<protein>
    <submittedName>
        <fullName evidence="1">Uncharacterized protein</fullName>
    </submittedName>
</protein>
<dbReference type="HOGENOM" id="CLU_432656_0_0_14"/>
<dbReference type="PATRIC" id="fig|1276257.3.peg.831"/>
<dbReference type="EMBL" id="CP006934">
    <property type="protein sequence ID" value="AHI54218.1"/>
    <property type="molecule type" value="Genomic_DNA"/>
</dbReference>
<dbReference type="KEGG" id="ssab:SSABA_v1c08190"/>
<dbReference type="AlphaFoldDB" id="W6AAP1"/>
<gene>
    <name evidence="1" type="ORF">SSABA_v1c08190</name>
</gene>
<keyword evidence="2" id="KW-1185">Reference proteome</keyword>